<feature type="domain" description="Rhodanese" evidence="2">
    <location>
        <begin position="49"/>
        <end position="135"/>
    </location>
</feature>
<keyword evidence="1" id="KW-0732">Signal</keyword>
<dbReference type="PROSITE" id="PS51257">
    <property type="entry name" value="PROKAR_LIPOPROTEIN"/>
    <property type="match status" value="1"/>
</dbReference>
<dbReference type="InterPro" id="IPR001763">
    <property type="entry name" value="Rhodanese-like_dom"/>
</dbReference>
<gene>
    <name evidence="3" type="ORF">IAC08_03500</name>
</gene>
<sequence>MANRNILKGMGTGISAALMSFFCLMTAQACHPSGVVSVDNAEFAATISDTSAVILIDVRTPEEFNAGHIPGAVNIDVQSPDFCDEILKLDNKKTAAVYCRSGVRSMKAASILSSEGFKVCNLRKGFLGWDGPVVRP</sequence>
<dbReference type="Pfam" id="PF00581">
    <property type="entry name" value="Rhodanese"/>
    <property type="match status" value="1"/>
</dbReference>
<feature type="chain" id="PRO_5039039997" evidence="1">
    <location>
        <begin position="30"/>
        <end position="136"/>
    </location>
</feature>
<evidence type="ECO:0000313" key="3">
    <source>
        <dbReference type="EMBL" id="MBO8455452.1"/>
    </source>
</evidence>
<dbReference type="Proteomes" id="UP000823617">
    <property type="component" value="Unassembled WGS sequence"/>
</dbReference>
<comment type="caution">
    <text evidence="3">The sequence shown here is derived from an EMBL/GenBank/DDBJ whole genome shotgun (WGS) entry which is preliminary data.</text>
</comment>
<reference evidence="3" key="1">
    <citation type="submission" date="2020-10" db="EMBL/GenBank/DDBJ databases">
        <authorList>
            <person name="Gilroy R."/>
        </authorList>
    </citation>
    <scope>NUCLEOTIDE SEQUENCE</scope>
    <source>
        <strain evidence="3">B1-3475</strain>
    </source>
</reference>
<dbReference type="EMBL" id="JADIMK010000035">
    <property type="protein sequence ID" value="MBO8455452.1"/>
    <property type="molecule type" value="Genomic_DNA"/>
</dbReference>
<accession>A0A9D9HKE7</accession>
<dbReference type="SMART" id="SM00450">
    <property type="entry name" value="RHOD"/>
    <property type="match status" value="1"/>
</dbReference>
<dbReference type="AlphaFoldDB" id="A0A9D9HKE7"/>
<protein>
    <submittedName>
        <fullName evidence="3">Rhodanese-like domain-containing protein</fullName>
    </submittedName>
</protein>
<dbReference type="Gene3D" id="3.40.250.10">
    <property type="entry name" value="Rhodanese-like domain"/>
    <property type="match status" value="1"/>
</dbReference>
<organism evidence="3 4">
    <name type="scientific">Candidatus Cryptobacteroides intestinigallinarum</name>
    <dbReference type="NCBI Taxonomy" id="2840767"/>
    <lineage>
        <taxon>Bacteria</taxon>
        <taxon>Pseudomonadati</taxon>
        <taxon>Bacteroidota</taxon>
        <taxon>Bacteroidia</taxon>
        <taxon>Bacteroidales</taxon>
        <taxon>Candidatus Cryptobacteroides</taxon>
    </lineage>
</organism>
<dbReference type="InterPro" id="IPR036873">
    <property type="entry name" value="Rhodanese-like_dom_sf"/>
</dbReference>
<dbReference type="PROSITE" id="PS00380">
    <property type="entry name" value="RHODANESE_1"/>
    <property type="match status" value="1"/>
</dbReference>
<dbReference type="GO" id="GO:0004792">
    <property type="term" value="F:thiosulfate-cyanide sulfurtransferase activity"/>
    <property type="evidence" value="ECO:0007669"/>
    <property type="project" value="InterPro"/>
</dbReference>
<reference evidence="3" key="2">
    <citation type="journal article" date="2021" name="PeerJ">
        <title>Extensive microbial diversity within the chicken gut microbiome revealed by metagenomics and culture.</title>
        <authorList>
            <person name="Gilroy R."/>
            <person name="Ravi A."/>
            <person name="Getino M."/>
            <person name="Pursley I."/>
            <person name="Horton D.L."/>
            <person name="Alikhan N.F."/>
            <person name="Baker D."/>
            <person name="Gharbi K."/>
            <person name="Hall N."/>
            <person name="Watson M."/>
            <person name="Adriaenssens E.M."/>
            <person name="Foster-Nyarko E."/>
            <person name="Jarju S."/>
            <person name="Secka A."/>
            <person name="Antonio M."/>
            <person name="Oren A."/>
            <person name="Chaudhuri R.R."/>
            <person name="La Ragione R."/>
            <person name="Hildebrand F."/>
            <person name="Pallen M.J."/>
        </authorList>
    </citation>
    <scope>NUCLEOTIDE SEQUENCE</scope>
    <source>
        <strain evidence="3">B1-3475</strain>
    </source>
</reference>
<dbReference type="PROSITE" id="PS50206">
    <property type="entry name" value="RHODANESE_3"/>
    <property type="match status" value="1"/>
</dbReference>
<dbReference type="PANTHER" id="PTHR43031:SF1">
    <property type="entry name" value="PYRIDINE NUCLEOTIDE-DISULPHIDE OXIDOREDUCTASE"/>
    <property type="match status" value="1"/>
</dbReference>
<evidence type="ECO:0000259" key="2">
    <source>
        <dbReference type="PROSITE" id="PS50206"/>
    </source>
</evidence>
<evidence type="ECO:0000313" key="4">
    <source>
        <dbReference type="Proteomes" id="UP000823617"/>
    </source>
</evidence>
<feature type="signal peptide" evidence="1">
    <location>
        <begin position="1"/>
        <end position="29"/>
    </location>
</feature>
<name>A0A9D9HKE7_9BACT</name>
<evidence type="ECO:0000256" key="1">
    <source>
        <dbReference type="SAM" id="SignalP"/>
    </source>
</evidence>
<dbReference type="PANTHER" id="PTHR43031">
    <property type="entry name" value="FAD-DEPENDENT OXIDOREDUCTASE"/>
    <property type="match status" value="1"/>
</dbReference>
<dbReference type="CDD" id="cd00158">
    <property type="entry name" value="RHOD"/>
    <property type="match status" value="1"/>
</dbReference>
<dbReference type="SUPFAM" id="SSF52821">
    <property type="entry name" value="Rhodanese/Cell cycle control phosphatase"/>
    <property type="match status" value="1"/>
</dbReference>
<dbReference type="InterPro" id="IPR050229">
    <property type="entry name" value="GlpE_sulfurtransferase"/>
</dbReference>
<proteinExistence type="predicted"/>
<dbReference type="InterPro" id="IPR001307">
    <property type="entry name" value="Thiosulphate_STrfase_CS"/>
</dbReference>